<keyword evidence="6 13" id="KW-1133">Transmembrane helix</keyword>
<gene>
    <name evidence="14" type="ORF">H9Q77_15325</name>
</gene>
<comment type="pathway">
    <text evidence="9">Carotenoid biosynthesis; staphyloxanthin biosynthesis; staphyloxanthin from farnesyl diphosphate: step 5/5.</text>
</comment>
<evidence type="ECO:0000256" key="9">
    <source>
        <dbReference type="ARBA" id="ARBA00023588"/>
    </source>
</evidence>
<dbReference type="Pfam" id="PF18927">
    <property type="entry name" value="CrtO"/>
    <property type="match status" value="1"/>
</dbReference>
<protein>
    <recommendedName>
        <fullName evidence="11">Glycosyl-4,4'-diaponeurosporenoate acyltransferase</fullName>
    </recommendedName>
</protein>
<dbReference type="GO" id="GO:0016746">
    <property type="term" value="F:acyltransferase activity"/>
    <property type="evidence" value="ECO:0007669"/>
    <property type="project" value="UniProtKB-KW"/>
</dbReference>
<evidence type="ECO:0000256" key="3">
    <source>
        <dbReference type="ARBA" id="ARBA00022679"/>
    </source>
</evidence>
<evidence type="ECO:0000256" key="13">
    <source>
        <dbReference type="SAM" id="Phobius"/>
    </source>
</evidence>
<keyword evidence="7 13" id="KW-0472">Membrane</keyword>
<dbReference type="UniPathway" id="UPA00029">
    <property type="reaction ID" value="UER00560"/>
</dbReference>
<keyword evidence="15" id="KW-1185">Reference proteome</keyword>
<evidence type="ECO:0000256" key="12">
    <source>
        <dbReference type="ARBA" id="ARBA00025324"/>
    </source>
</evidence>
<evidence type="ECO:0000256" key="2">
    <source>
        <dbReference type="ARBA" id="ARBA00022475"/>
    </source>
</evidence>
<proteinExistence type="inferred from homology"/>
<organism evidence="14 15">
    <name type="scientific">Simiaoa sunii</name>
    <dbReference type="NCBI Taxonomy" id="2763672"/>
    <lineage>
        <taxon>Bacteria</taxon>
        <taxon>Bacillati</taxon>
        <taxon>Bacillota</taxon>
        <taxon>Clostridia</taxon>
        <taxon>Lachnospirales</taxon>
        <taxon>Lachnospiraceae</taxon>
        <taxon>Simiaoa</taxon>
    </lineage>
</organism>
<accession>A0A7G9FV16</accession>
<evidence type="ECO:0000256" key="7">
    <source>
        <dbReference type="ARBA" id="ARBA00023136"/>
    </source>
</evidence>
<dbReference type="Proteomes" id="UP000515981">
    <property type="component" value="Chromosome"/>
</dbReference>
<dbReference type="EMBL" id="CP060633">
    <property type="protein sequence ID" value="QNM02398.1"/>
    <property type="molecule type" value="Genomic_DNA"/>
</dbReference>
<evidence type="ECO:0000256" key="1">
    <source>
        <dbReference type="ARBA" id="ARBA00004162"/>
    </source>
</evidence>
<keyword evidence="8" id="KW-0012">Acyltransferase</keyword>
<evidence type="ECO:0000256" key="11">
    <source>
        <dbReference type="ARBA" id="ARBA00023667"/>
    </source>
</evidence>
<comment type="subcellular location">
    <subcellularLocation>
        <location evidence="1">Cell membrane</location>
        <topology evidence="1">Single-pass membrane protein</topology>
    </subcellularLocation>
</comment>
<feature type="transmembrane region" description="Helical" evidence="13">
    <location>
        <begin position="7"/>
        <end position="24"/>
    </location>
</feature>
<dbReference type="AlphaFoldDB" id="A0A7G9FV16"/>
<evidence type="ECO:0000256" key="8">
    <source>
        <dbReference type="ARBA" id="ARBA00023315"/>
    </source>
</evidence>
<keyword evidence="2" id="KW-1003">Cell membrane</keyword>
<keyword evidence="5" id="KW-0732">Signal</keyword>
<evidence type="ECO:0000256" key="10">
    <source>
        <dbReference type="ARBA" id="ARBA00023603"/>
    </source>
</evidence>
<reference evidence="14 15" key="1">
    <citation type="submission" date="2020-08" db="EMBL/GenBank/DDBJ databases">
        <authorList>
            <person name="Liu C."/>
            <person name="Sun Q."/>
        </authorList>
    </citation>
    <scope>NUCLEOTIDE SEQUENCE [LARGE SCALE GENOMIC DNA]</scope>
    <source>
        <strain evidence="14 15">NSJ-8</strain>
    </source>
</reference>
<comment type="similarity">
    <text evidence="10">Belongs to the acyltransferase CrtO family.</text>
</comment>
<feature type="transmembrane region" description="Helical" evidence="13">
    <location>
        <begin position="143"/>
        <end position="161"/>
    </location>
</feature>
<name>A0A7G9FV16_9FIRM</name>
<sequence length="174" mass="20530">MIKFLKAAPVVFLIGTIVTGILYQKTLLEIWLTIAITFGTTAYHFIMRWVVAFIYNSIMHNRADYRKHWYQVSKSEMKLYEKLHVKKWKNRMPTYNPSLFDPRQHTWEEIAQVTCQAELGHETIVVLSFVPIVAGHWLGGYPAFIITSILAAMFDMMFVIMQRYNRQRILKLIK</sequence>
<evidence type="ECO:0000313" key="14">
    <source>
        <dbReference type="EMBL" id="QNM02398.1"/>
    </source>
</evidence>
<evidence type="ECO:0000256" key="6">
    <source>
        <dbReference type="ARBA" id="ARBA00022989"/>
    </source>
</evidence>
<keyword evidence="3" id="KW-0808">Transferase</keyword>
<dbReference type="RefSeq" id="WP_022154563.1">
    <property type="nucleotide sequence ID" value="NZ_CP060633.1"/>
</dbReference>
<evidence type="ECO:0000256" key="4">
    <source>
        <dbReference type="ARBA" id="ARBA00022692"/>
    </source>
</evidence>
<comment type="function">
    <text evidence="12">Catalyzes the acylation of glycosyl-4,4'-diaponeurosporenoate, i.e. the esterification of glucose at the C6'' position with the carboxyl group of the C(15) fatty acid 12-methyltetradecanoic acid, to yield staphyloxanthin. This is the last step in the biosynthesis of this orange pigment, present in most staphylococci strains.</text>
</comment>
<dbReference type="KEGG" id="ssun:H9Q77_15325"/>
<keyword evidence="4 13" id="KW-0812">Transmembrane</keyword>
<evidence type="ECO:0000256" key="5">
    <source>
        <dbReference type="ARBA" id="ARBA00022729"/>
    </source>
</evidence>
<evidence type="ECO:0000313" key="15">
    <source>
        <dbReference type="Proteomes" id="UP000515981"/>
    </source>
</evidence>
<dbReference type="GO" id="GO:0005886">
    <property type="term" value="C:plasma membrane"/>
    <property type="evidence" value="ECO:0007669"/>
    <property type="project" value="UniProtKB-SubCell"/>
</dbReference>
<feature type="transmembrane region" description="Helical" evidence="13">
    <location>
        <begin position="30"/>
        <end position="58"/>
    </location>
</feature>
<dbReference type="InterPro" id="IPR044021">
    <property type="entry name" value="CrtO"/>
</dbReference>